<comment type="caution">
    <text evidence="5">The sequence shown here is derived from an EMBL/GenBank/DDBJ whole genome shotgun (WGS) entry which is preliminary data.</text>
</comment>
<dbReference type="Pfam" id="PF12371">
    <property type="entry name" value="TMEM131_like_N"/>
    <property type="match status" value="1"/>
</dbReference>
<evidence type="ECO:0000313" key="6">
    <source>
        <dbReference type="Proteomes" id="UP001162162"/>
    </source>
</evidence>
<dbReference type="PANTHER" id="PTHR22050">
    <property type="entry name" value="RW1 PROTEIN HOMOLOG"/>
    <property type="match status" value="1"/>
</dbReference>
<dbReference type="Pfam" id="PF24499">
    <property type="entry name" value="Ig_TMEM131L_4"/>
    <property type="match status" value="1"/>
</dbReference>
<dbReference type="InterPro" id="IPR022113">
    <property type="entry name" value="TMEM131L_N"/>
</dbReference>
<name>A0AAV8X3X3_9CUCU</name>
<reference evidence="5" key="1">
    <citation type="journal article" date="2023" name="Insect Mol. Biol.">
        <title>Genome sequencing provides insights into the evolution of gene families encoding plant cell wall-degrading enzymes in longhorned beetles.</title>
        <authorList>
            <person name="Shin N.R."/>
            <person name="Okamura Y."/>
            <person name="Kirsch R."/>
            <person name="Pauchet Y."/>
        </authorList>
    </citation>
    <scope>NUCLEOTIDE SEQUENCE</scope>
    <source>
        <strain evidence="5">AMC_N1</strain>
    </source>
</reference>
<dbReference type="AlphaFoldDB" id="A0AAV8X3X3"/>
<feature type="domain" description="TMEM131 second Ig-like" evidence="3">
    <location>
        <begin position="170"/>
        <end position="258"/>
    </location>
</feature>
<feature type="domain" description="Transmembrane protein 131-like N-terminal" evidence="2">
    <location>
        <begin position="70"/>
        <end position="152"/>
    </location>
</feature>
<dbReference type="PANTHER" id="PTHR22050:SF0">
    <property type="entry name" value="TRANSMEMBRANE PROTEIN 131 HOMOLOG"/>
    <property type="match status" value="1"/>
</dbReference>
<keyword evidence="1" id="KW-0732">Signal</keyword>
<evidence type="ECO:0000259" key="3">
    <source>
        <dbReference type="Pfam" id="PF24495"/>
    </source>
</evidence>
<dbReference type="Proteomes" id="UP001162162">
    <property type="component" value="Unassembled WGS sequence"/>
</dbReference>
<protein>
    <recommendedName>
        <fullName evidence="7">Transmembrane protein 131</fullName>
    </recommendedName>
</protein>
<keyword evidence="6" id="KW-1185">Reference proteome</keyword>
<gene>
    <name evidence="5" type="ORF">NQ318_018443</name>
</gene>
<evidence type="ECO:0008006" key="7">
    <source>
        <dbReference type="Google" id="ProtNLM"/>
    </source>
</evidence>
<evidence type="ECO:0000259" key="4">
    <source>
        <dbReference type="Pfam" id="PF24499"/>
    </source>
</evidence>
<dbReference type="InterPro" id="IPR056311">
    <property type="entry name" value="TMEM131_Ig_2"/>
</dbReference>
<proteinExistence type="predicted"/>
<dbReference type="GO" id="GO:0016020">
    <property type="term" value="C:membrane"/>
    <property type="evidence" value="ECO:0007669"/>
    <property type="project" value="TreeGrafter"/>
</dbReference>
<dbReference type="Pfam" id="PF24495">
    <property type="entry name" value="Ig_TMEM131_2"/>
    <property type="match status" value="1"/>
</dbReference>
<feature type="domain" description="TMEM131L fourth Ig-like" evidence="4">
    <location>
        <begin position="788"/>
        <end position="839"/>
    </location>
</feature>
<accession>A0AAV8X3X3</accession>
<sequence>MSRNPLSWYILTFSLFELIIKTHLTLHDSSHGFISKNPRYFDDGFSNIHEEITSLRTSHISDVSSKLQLKFEPSFLDFKQRPLGVPHLEKVTLFNTDKNKSIDMTSISGSTVHFHSSFFEDKRIPPNGNTSFNVVFLGREEGFVESNLFIHTSEGFLKYNVKGASTFSHYRLRPIVGIKLPLNSTFSPLIYMHNPHSEPIQIVEIYSSGGDFHLELPTGEQEGPNDMWEIPPQHTKAVIRIRFQAKVVQNHTAYVRIKINKPDEILVVPLEVEVTSLMGIFHPQGSVDFGIGGNLDPPKEVKLCLYNPMKKHVRVHSVYTTSKAVKVQYYNIRIQPESEIEDKNNKCVDVGKTAYDTKDYSGKIIVKYRNGKNQSDIPYHITVLKGGISYDPLTTTYFINDRAVDLSSRAFKIKNEFGYPVFISNITFPLDADLYFKIETLIPKVLRPGQEASIFNIKLKNNIRLSDLQLHSHIILKTNISNAVVPLLSYNGKLQVHLPFKSKDYSLDIGLIGFDSKKEVYFMVVNHNPVTLYLKNIHSSIPMTHVEVLGCGTGDYRLVLFQVSFENLTKCNNLKSNHYAIIKVLVTTSHIEGQVWGDIYIETQFENLSIPVHFKIAPGKLEIGPDRLVFDQCFPAKICSHPLRVHSTYNDPMIIEDIVTLPPDKRISSRHTGHILAKTSKVIGHLFLNPDLECQADCYTGLQTDTSAQWLRTFILLKHVSDFDLHLLNIFYSRYLDMTCNGVKKWQNLTLRLDTSEVRGHMFNTRVKMSWPSLVCEHNLENRSLFIFPLAQVGNYSYQNITIRNPASYNVVVQLVLDRHYPNVEMLYKGLPTNLKFKNVHEDRFSTGFFF</sequence>
<dbReference type="EMBL" id="JAPWTK010001233">
    <property type="protein sequence ID" value="KAJ8933374.1"/>
    <property type="molecule type" value="Genomic_DNA"/>
</dbReference>
<evidence type="ECO:0000259" key="2">
    <source>
        <dbReference type="Pfam" id="PF12371"/>
    </source>
</evidence>
<organism evidence="5 6">
    <name type="scientific">Aromia moschata</name>
    <dbReference type="NCBI Taxonomy" id="1265417"/>
    <lineage>
        <taxon>Eukaryota</taxon>
        <taxon>Metazoa</taxon>
        <taxon>Ecdysozoa</taxon>
        <taxon>Arthropoda</taxon>
        <taxon>Hexapoda</taxon>
        <taxon>Insecta</taxon>
        <taxon>Pterygota</taxon>
        <taxon>Neoptera</taxon>
        <taxon>Endopterygota</taxon>
        <taxon>Coleoptera</taxon>
        <taxon>Polyphaga</taxon>
        <taxon>Cucujiformia</taxon>
        <taxon>Chrysomeloidea</taxon>
        <taxon>Cerambycidae</taxon>
        <taxon>Cerambycinae</taxon>
        <taxon>Callichromatini</taxon>
        <taxon>Aromia</taxon>
    </lineage>
</organism>
<dbReference type="InterPro" id="IPR055436">
    <property type="entry name" value="Ig_TMEM131L_4"/>
</dbReference>
<dbReference type="InterPro" id="IPR039877">
    <property type="entry name" value="TMEM131-like"/>
</dbReference>
<evidence type="ECO:0000256" key="1">
    <source>
        <dbReference type="SAM" id="SignalP"/>
    </source>
</evidence>
<evidence type="ECO:0000313" key="5">
    <source>
        <dbReference type="EMBL" id="KAJ8933374.1"/>
    </source>
</evidence>
<feature type="chain" id="PRO_5043911348" description="Transmembrane protein 131" evidence="1">
    <location>
        <begin position="22"/>
        <end position="851"/>
    </location>
</feature>
<feature type="signal peptide" evidence="1">
    <location>
        <begin position="1"/>
        <end position="21"/>
    </location>
</feature>